<dbReference type="Pfam" id="PF08737">
    <property type="entry name" value="Rgp1"/>
    <property type="match status" value="1"/>
</dbReference>
<comment type="caution">
    <text evidence="2">The sequence shown here is derived from an EMBL/GenBank/DDBJ whole genome shotgun (WGS) entry which is preliminary data.</text>
</comment>
<feature type="region of interest" description="Disordered" evidence="1">
    <location>
        <begin position="320"/>
        <end position="391"/>
    </location>
</feature>
<evidence type="ECO:0000313" key="3">
    <source>
        <dbReference type="EMBL" id="KAG7768199.1"/>
    </source>
</evidence>
<evidence type="ECO:0000256" key="1">
    <source>
        <dbReference type="SAM" id="MobiDB-lite"/>
    </source>
</evidence>
<evidence type="ECO:0000313" key="2">
    <source>
        <dbReference type="EMBL" id="KAG7728604.1"/>
    </source>
</evidence>
<name>A0AAN6D8L2_9ASCO</name>
<proteinExistence type="predicted"/>
<dbReference type="InterPro" id="IPR014848">
    <property type="entry name" value="Rgp1"/>
</dbReference>
<dbReference type="EMBL" id="JAHLUH010000004">
    <property type="protein sequence ID" value="KAG7728604.1"/>
    <property type="molecule type" value="Genomic_DNA"/>
</dbReference>
<dbReference type="Proteomes" id="UP000738402">
    <property type="component" value="Unassembled WGS sequence"/>
</dbReference>
<organism evidence="2 5">
    <name type="scientific">Ogataea haglerorum</name>
    <dbReference type="NCBI Taxonomy" id="1937702"/>
    <lineage>
        <taxon>Eukaryota</taxon>
        <taxon>Fungi</taxon>
        <taxon>Dikarya</taxon>
        <taxon>Ascomycota</taxon>
        <taxon>Saccharomycotina</taxon>
        <taxon>Pichiomycetes</taxon>
        <taxon>Pichiales</taxon>
        <taxon>Pichiaceae</taxon>
        <taxon>Ogataea</taxon>
    </lineage>
</organism>
<feature type="compositionally biased region" description="Polar residues" evidence="1">
    <location>
        <begin position="350"/>
        <end position="367"/>
    </location>
</feature>
<protein>
    <submittedName>
        <fullName evidence="2">Uncharacterized protein</fullName>
    </submittedName>
</protein>
<dbReference type="AlphaFoldDB" id="A0AAN6D8L2"/>
<dbReference type="PANTHER" id="PTHR12507">
    <property type="entry name" value="REDUCED GROWTH PHENOTYPE 1 RGP1, YEAST -RELATED"/>
    <property type="match status" value="1"/>
</dbReference>
<dbReference type="Proteomes" id="UP000697297">
    <property type="component" value="Unassembled WGS sequence"/>
</dbReference>
<evidence type="ECO:0000313" key="4">
    <source>
        <dbReference type="Proteomes" id="UP000697297"/>
    </source>
</evidence>
<dbReference type="EMBL" id="JAHLUN010000002">
    <property type="protein sequence ID" value="KAG7768199.1"/>
    <property type="molecule type" value="Genomic_DNA"/>
</dbReference>
<evidence type="ECO:0000313" key="5">
    <source>
        <dbReference type="Proteomes" id="UP000738402"/>
    </source>
</evidence>
<accession>A0AAN6D8L2</accession>
<sequence>MVAGVPMNLLTSNLSCYLSSVFNRSGMVAHTAYHQNINDSVRVELVYENSPVIAGTDELSLVLRFRYIGPLNNNAAAKSSKQAEHDPPAQKDGWFGSRISSQFSNATRALFLQQLDTVSEEENDVLQDISIYLGYVQLFGYYSINDRIVDASIFEELQKSATFEGRLAGINGLDITFDQHKKGLLTGLTTLFQTDMNDEHTHIIPHYSTTQSILFSDLTFKPSQLNNNSTSNKLTRSFYVNMKLPMDLAPSFRSEAVQIHYNVILGYQLKEKNGTFSNKTMFFPLKIQPYIDRFGRQPVFHLERPRMNQRPTALKNVDLNVSGSSETPVQPRHVRKYSEPEINGKHTRRPSNASLPNNLSKKPSTINMELLRRSLGTTDPTRRSSSEDLPETFDLSKDLETRQFLALLKELNDSDVMDAIKLQEKFEKQYHHGQDAESNPRQNLFNIVQDYHSVQKQEFLSADDVADMEGQIPLHQQTKYIVKQDHLQLANLSLSKNIVRVGDYITISMSFADAQLETKGVEVRLIKDQIIYRDEYLKRYEYNEVYKGIKHGNSMETTVFHKPISTFDAEQLNVNVQVPATVEPQFKTNFFQLKYLLQIKFVLVDAYMLTRSPEESAQKGRQVFDLASIFTDNKGSVLYKAVEGINNGLEFTVRLPIVVLPSYENDIAP</sequence>
<reference evidence="2 4" key="1">
    <citation type="journal article" date="2021" name="G3 (Bethesda)">
        <title>Genomic diversity, chromosomal rearrangements, and interspecies hybridization in the ogataea polymorpha species complex.</title>
        <authorList>
            <person name="Hanson S.J."/>
            <person name="Cinneide E.O."/>
            <person name="Salzberg L.I."/>
            <person name="Wolfe K.H."/>
            <person name="McGowan J."/>
            <person name="Fitzpatrick D.A."/>
            <person name="Matlin K."/>
        </authorList>
    </citation>
    <scope>NUCLEOTIDE SEQUENCE</scope>
    <source>
        <strain evidence="3">81-436-3</strain>
        <strain evidence="2">83-405-1</strain>
    </source>
</reference>
<keyword evidence="4" id="KW-1185">Reference proteome</keyword>
<gene>
    <name evidence="2" type="ORF">KL933_001837</name>
    <name evidence="3" type="ORF">KL946_001017</name>
</gene>